<keyword evidence="5 7" id="KW-0472">Membrane</keyword>
<dbReference type="InterPro" id="IPR023845">
    <property type="entry name" value="DUF3817_TM"/>
</dbReference>
<reference evidence="9 10" key="1">
    <citation type="journal article" date="2019" name="Environ. Microbiol.">
        <title>Species interactions and distinct microbial communities in high Arctic permafrost affected cryosols are associated with the CH4 and CO2 gas fluxes.</title>
        <authorList>
            <person name="Altshuler I."/>
            <person name="Hamel J."/>
            <person name="Turney S."/>
            <person name="Magnuson E."/>
            <person name="Levesque R."/>
            <person name="Greer C."/>
            <person name="Whyte L.G."/>
        </authorList>
    </citation>
    <scope>NUCLEOTIDE SEQUENCE [LARGE SCALE GENOMIC DNA]</scope>
    <source>
        <strain evidence="9 10">S5.20</strain>
    </source>
</reference>
<comment type="caution">
    <text evidence="9">The sequence shown here is derived from an EMBL/GenBank/DDBJ whole genome shotgun (WGS) entry which is preliminary data.</text>
</comment>
<evidence type="ECO:0000256" key="7">
    <source>
        <dbReference type="SAM" id="Phobius"/>
    </source>
</evidence>
<evidence type="ECO:0000256" key="4">
    <source>
        <dbReference type="ARBA" id="ARBA00022989"/>
    </source>
</evidence>
<proteinExistence type="predicted"/>
<evidence type="ECO:0000256" key="2">
    <source>
        <dbReference type="ARBA" id="ARBA00022475"/>
    </source>
</evidence>
<dbReference type="AlphaFoldDB" id="A0A502E8H2"/>
<dbReference type="GO" id="GO:0005886">
    <property type="term" value="C:plasma membrane"/>
    <property type="evidence" value="ECO:0007669"/>
    <property type="project" value="UniProtKB-SubCell"/>
</dbReference>
<feature type="domain" description="DUF3817" evidence="8">
    <location>
        <begin position="31"/>
        <end position="116"/>
    </location>
</feature>
<evidence type="ECO:0000259" key="8">
    <source>
        <dbReference type="Pfam" id="PF12823"/>
    </source>
</evidence>
<organism evidence="9 10">
    <name type="scientific">Mycolicibacterium hodleri</name>
    <dbReference type="NCBI Taxonomy" id="49897"/>
    <lineage>
        <taxon>Bacteria</taxon>
        <taxon>Bacillati</taxon>
        <taxon>Actinomycetota</taxon>
        <taxon>Actinomycetes</taxon>
        <taxon>Mycobacteriales</taxon>
        <taxon>Mycobacteriaceae</taxon>
        <taxon>Mycolicibacterium</taxon>
    </lineage>
</organism>
<dbReference type="PANTHER" id="PTHR40077:SF2">
    <property type="entry name" value="MEMBRANE PROTEIN"/>
    <property type="match status" value="1"/>
</dbReference>
<comment type="subcellular location">
    <subcellularLocation>
        <location evidence="1">Cell membrane</location>
        <topology evidence="1">Multi-pass membrane protein</topology>
    </subcellularLocation>
</comment>
<feature type="transmembrane region" description="Helical" evidence="7">
    <location>
        <begin position="36"/>
        <end position="54"/>
    </location>
</feature>
<feature type="transmembrane region" description="Helical" evidence="7">
    <location>
        <begin position="66"/>
        <end position="87"/>
    </location>
</feature>
<feature type="transmembrane region" description="Helical" evidence="7">
    <location>
        <begin position="93"/>
        <end position="112"/>
    </location>
</feature>
<evidence type="ECO:0000256" key="5">
    <source>
        <dbReference type="ARBA" id="ARBA00023136"/>
    </source>
</evidence>
<name>A0A502E8H2_9MYCO</name>
<evidence type="ECO:0000313" key="9">
    <source>
        <dbReference type="EMBL" id="TPG33182.1"/>
    </source>
</evidence>
<dbReference type="NCBIfam" id="TIGR03954">
    <property type="entry name" value="integ_memb_HG"/>
    <property type="match status" value="1"/>
</dbReference>
<feature type="region of interest" description="Disordered" evidence="6">
    <location>
        <begin position="1"/>
        <end position="24"/>
    </location>
</feature>
<gene>
    <name evidence="9" type="ORF">EAH80_17550</name>
</gene>
<sequence length="126" mass="13805">MSSPDPEAPSDAPEADDPSPATPTESIRKALTAYRVLAWTTGIWLIALCYEMVLKYIVKVDDPPSWIGVVHGWVYFVYLLSAANLAVKVRWPIGKTIGVLLAGTIPLLGVIVEHFQTKQIKAAFNL</sequence>
<keyword evidence="4 7" id="KW-1133">Transmembrane helix</keyword>
<dbReference type="EMBL" id="RCZG01000006">
    <property type="protein sequence ID" value="TPG33182.1"/>
    <property type="molecule type" value="Genomic_DNA"/>
</dbReference>
<evidence type="ECO:0000256" key="6">
    <source>
        <dbReference type="SAM" id="MobiDB-lite"/>
    </source>
</evidence>
<dbReference type="Proteomes" id="UP000320095">
    <property type="component" value="Unassembled WGS sequence"/>
</dbReference>
<accession>A0A502E8H2</accession>
<evidence type="ECO:0000256" key="3">
    <source>
        <dbReference type="ARBA" id="ARBA00022692"/>
    </source>
</evidence>
<keyword evidence="3 7" id="KW-0812">Transmembrane</keyword>
<keyword evidence="10" id="KW-1185">Reference proteome</keyword>
<dbReference type="PANTHER" id="PTHR40077">
    <property type="entry name" value="MEMBRANE PROTEIN-RELATED"/>
    <property type="match status" value="1"/>
</dbReference>
<evidence type="ECO:0000256" key="1">
    <source>
        <dbReference type="ARBA" id="ARBA00004651"/>
    </source>
</evidence>
<keyword evidence="2" id="KW-1003">Cell membrane</keyword>
<protein>
    <submittedName>
        <fullName evidence="9">DUF3817 domain-containing protein</fullName>
    </submittedName>
</protein>
<dbReference type="RefSeq" id="WP_140693434.1">
    <property type="nucleotide sequence ID" value="NZ_RCZG01000006.1"/>
</dbReference>
<evidence type="ECO:0000313" key="10">
    <source>
        <dbReference type="Proteomes" id="UP000320095"/>
    </source>
</evidence>
<dbReference type="Pfam" id="PF12823">
    <property type="entry name" value="DUF3817"/>
    <property type="match status" value="1"/>
</dbReference>
<dbReference type="OrthoDB" id="9342687at2"/>